<keyword evidence="4 5" id="KW-0472">Membrane</keyword>
<evidence type="ECO:0000313" key="7">
    <source>
        <dbReference type="Proteomes" id="UP001461498"/>
    </source>
</evidence>
<sequence length="336" mass="35907">MLAATACKYWARSPLSVTNAVKLNVSRGNLKNVHQWSYQPRRTFANDARFSRRRTAFGQTVQREGVSPFDVGRAAVAGASVVGLGALCYYGLGAGAKPGAIDQSIVWPDYVKERIKSTYSYFAGSLIIAASSAVMAFRSPMIMNIVSRNSFLAIAGCIAAMIGTGELCRQMPYSPGFGPKQMTWMLHSSVIGVVLAPICILGGPILVRAAWYTAGVVGGLSAIACCAPSDKFLYMGAPLAMGLGVVFASSIGTMFLPPTSMFGASLAAVSLYGGLLVFSGFLLFDTQRIVRAAEVYPVNHPRPFDPVNMSISIFLDTINIFIRIATILSGSQQKRK</sequence>
<dbReference type="InterPro" id="IPR006214">
    <property type="entry name" value="Bax_inhibitor_1-related"/>
</dbReference>
<feature type="transmembrane region" description="Helical" evidence="5">
    <location>
        <begin position="184"/>
        <end position="203"/>
    </location>
</feature>
<dbReference type="InterPro" id="IPR035871">
    <property type="entry name" value="GHITM"/>
</dbReference>
<comment type="subcellular location">
    <subcellularLocation>
        <location evidence="1">Membrane</location>
        <topology evidence="1">Multi-pass membrane protein</topology>
    </subcellularLocation>
</comment>
<evidence type="ECO:0000256" key="1">
    <source>
        <dbReference type="ARBA" id="ARBA00004141"/>
    </source>
</evidence>
<feature type="transmembrane region" description="Helical" evidence="5">
    <location>
        <begin position="262"/>
        <end position="284"/>
    </location>
</feature>
<dbReference type="PANTHER" id="PTHR23291:SF112">
    <property type="entry name" value="GROWTH HORMONE-INDUCIBLE TRANSMEMBRANE PROTEIN"/>
    <property type="match status" value="1"/>
</dbReference>
<comment type="similarity">
    <text evidence="5">Belongs to the BI1 family.</text>
</comment>
<evidence type="ECO:0000256" key="3">
    <source>
        <dbReference type="ARBA" id="ARBA00022989"/>
    </source>
</evidence>
<protein>
    <recommendedName>
        <fullName evidence="8">Growth hormone-inducible transmembrane protein</fullName>
    </recommendedName>
</protein>
<name>A0AAW1DHY4_9HEMI</name>
<dbReference type="EMBL" id="JAPXFL010000002">
    <property type="protein sequence ID" value="KAK9510434.1"/>
    <property type="molecule type" value="Genomic_DNA"/>
</dbReference>
<feature type="transmembrane region" description="Helical" evidence="5">
    <location>
        <begin position="145"/>
        <end position="163"/>
    </location>
</feature>
<evidence type="ECO:0000313" key="6">
    <source>
        <dbReference type="EMBL" id="KAK9510433.1"/>
    </source>
</evidence>
<evidence type="ECO:0000256" key="2">
    <source>
        <dbReference type="ARBA" id="ARBA00022692"/>
    </source>
</evidence>
<dbReference type="EMBL" id="JAPXFL010000002">
    <property type="protein sequence ID" value="KAK9510433.1"/>
    <property type="molecule type" value="Genomic_DNA"/>
</dbReference>
<proteinExistence type="inferred from homology"/>
<keyword evidence="3 5" id="KW-1133">Transmembrane helix</keyword>
<dbReference type="CDD" id="cd10431">
    <property type="entry name" value="GHITM"/>
    <property type="match status" value="1"/>
</dbReference>
<evidence type="ECO:0000256" key="5">
    <source>
        <dbReference type="RuleBase" id="RU004379"/>
    </source>
</evidence>
<dbReference type="Pfam" id="PF01027">
    <property type="entry name" value="Bax1-I"/>
    <property type="match status" value="1"/>
</dbReference>
<keyword evidence="2 5" id="KW-0812">Transmembrane</keyword>
<dbReference type="AlphaFoldDB" id="A0AAW1DHY4"/>
<feature type="transmembrane region" description="Helical" evidence="5">
    <location>
        <begin position="119"/>
        <end position="139"/>
    </location>
</feature>
<comment type="caution">
    <text evidence="6">The sequence shown here is derived from an EMBL/GenBank/DDBJ whole genome shotgun (WGS) entry which is preliminary data.</text>
</comment>
<evidence type="ECO:0000256" key="4">
    <source>
        <dbReference type="ARBA" id="ARBA00023136"/>
    </source>
</evidence>
<dbReference type="PANTHER" id="PTHR23291">
    <property type="entry name" value="BAX INHIBITOR-RELATED"/>
    <property type="match status" value="1"/>
</dbReference>
<dbReference type="GO" id="GO:0005743">
    <property type="term" value="C:mitochondrial inner membrane"/>
    <property type="evidence" value="ECO:0007669"/>
    <property type="project" value="TreeGrafter"/>
</dbReference>
<keyword evidence="7" id="KW-1185">Reference proteome</keyword>
<evidence type="ECO:0008006" key="8">
    <source>
        <dbReference type="Google" id="ProtNLM"/>
    </source>
</evidence>
<accession>A0AAW1DHY4</accession>
<feature type="transmembrane region" description="Helical" evidence="5">
    <location>
        <begin position="239"/>
        <end position="256"/>
    </location>
</feature>
<gene>
    <name evidence="6" type="ORF">O3M35_005223</name>
</gene>
<reference evidence="6 7" key="1">
    <citation type="submission" date="2022-12" db="EMBL/GenBank/DDBJ databases">
        <title>Chromosome-level genome assembly of true bugs.</title>
        <authorList>
            <person name="Ma L."/>
            <person name="Li H."/>
        </authorList>
    </citation>
    <scope>NUCLEOTIDE SEQUENCE [LARGE SCALE GENOMIC DNA]</scope>
    <source>
        <strain evidence="6">Lab_2022b</strain>
    </source>
</reference>
<organism evidence="6 7">
    <name type="scientific">Rhynocoris fuscipes</name>
    <dbReference type="NCBI Taxonomy" id="488301"/>
    <lineage>
        <taxon>Eukaryota</taxon>
        <taxon>Metazoa</taxon>
        <taxon>Ecdysozoa</taxon>
        <taxon>Arthropoda</taxon>
        <taxon>Hexapoda</taxon>
        <taxon>Insecta</taxon>
        <taxon>Pterygota</taxon>
        <taxon>Neoptera</taxon>
        <taxon>Paraneoptera</taxon>
        <taxon>Hemiptera</taxon>
        <taxon>Heteroptera</taxon>
        <taxon>Panheteroptera</taxon>
        <taxon>Cimicomorpha</taxon>
        <taxon>Reduviidae</taxon>
        <taxon>Harpactorinae</taxon>
        <taxon>Harpactorini</taxon>
        <taxon>Rhynocoris</taxon>
    </lineage>
</organism>
<dbReference type="Proteomes" id="UP001461498">
    <property type="component" value="Unassembled WGS sequence"/>
</dbReference>